<keyword evidence="3" id="KW-1185">Reference proteome</keyword>
<organism evidence="2 3">
    <name type="scientific">Leifsonia aquatica</name>
    <name type="common">Corynebacterium aquaticum</name>
    <dbReference type="NCBI Taxonomy" id="144185"/>
    <lineage>
        <taxon>Bacteria</taxon>
        <taxon>Bacillati</taxon>
        <taxon>Actinomycetota</taxon>
        <taxon>Actinomycetes</taxon>
        <taxon>Micrococcales</taxon>
        <taxon>Microbacteriaceae</taxon>
        <taxon>Leifsonia</taxon>
    </lineage>
</organism>
<dbReference type="EMBL" id="JACHVP010000002">
    <property type="protein sequence ID" value="MBB2967453.1"/>
    <property type="molecule type" value="Genomic_DNA"/>
</dbReference>
<evidence type="ECO:0008006" key="4">
    <source>
        <dbReference type="Google" id="ProtNLM"/>
    </source>
</evidence>
<reference evidence="2 3" key="1">
    <citation type="submission" date="2020-08" db="EMBL/GenBank/DDBJ databases">
        <title>Sequencing the genomes of 1000 actinobacteria strains.</title>
        <authorList>
            <person name="Klenk H.-P."/>
        </authorList>
    </citation>
    <scope>NUCLEOTIDE SEQUENCE [LARGE SCALE GENOMIC DNA]</scope>
    <source>
        <strain evidence="2 3">DSM 20146</strain>
    </source>
</reference>
<dbReference type="Proteomes" id="UP000538196">
    <property type="component" value="Unassembled WGS sequence"/>
</dbReference>
<feature type="region of interest" description="Disordered" evidence="1">
    <location>
        <begin position="90"/>
        <end position="109"/>
    </location>
</feature>
<feature type="region of interest" description="Disordered" evidence="1">
    <location>
        <begin position="1"/>
        <end position="37"/>
    </location>
</feature>
<evidence type="ECO:0000313" key="3">
    <source>
        <dbReference type="Proteomes" id="UP000538196"/>
    </source>
</evidence>
<sequence>MSRPSDESSSARRRKPPDTSPFHAQPSAVGSPAGSRRRTTITFYLTDALRNRARSVYRATSFAERDSSWSEMLTKALLAEVERRELEHNDGEPFVITDEPLTPGRPIGF</sequence>
<evidence type="ECO:0000313" key="2">
    <source>
        <dbReference type="EMBL" id="MBB2967453.1"/>
    </source>
</evidence>
<dbReference type="AlphaFoldDB" id="A0A7W4UWE7"/>
<accession>A0A7W4UWE7</accession>
<protein>
    <recommendedName>
        <fullName evidence="4">Centromere-binding protein ParB C-terminal domain-containing protein</fullName>
    </recommendedName>
</protein>
<dbReference type="Gene3D" id="6.10.180.30">
    <property type="match status" value="1"/>
</dbReference>
<gene>
    <name evidence="2" type="ORF">FHX33_002216</name>
</gene>
<name>A0A7W4UWE7_LEIAQ</name>
<proteinExistence type="predicted"/>
<feature type="compositionally biased region" description="Basic and acidic residues" evidence="1">
    <location>
        <begin position="1"/>
        <end position="10"/>
    </location>
</feature>
<comment type="caution">
    <text evidence="2">The sequence shown here is derived from an EMBL/GenBank/DDBJ whole genome shotgun (WGS) entry which is preliminary data.</text>
</comment>
<dbReference type="RefSeq" id="WP_021763355.1">
    <property type="nucleotide sequence ID" value="NZ_JACHVP010000002.1"/>
</dbReference>
<evidence type="ECO:0000256" key="1">
    <source>
        <dbReference type="SAM" id="MobiDB-lite"/>
    </source>
</evidence>